<dbReference type="InParanoid" id="A0A1S0U270"/>
<dbReference type="EMBL" id="JH712220">
    <property type="protein sequence ID" value="EFO24072.2"/>
    <property type="molecule type" value="Genomic_DNA"/>
</dbReference>
<sequence length="87" mass="10143">MRETNEKRVNEVVVASLLKRRTSQIHTQTDTHTRRHIHTHIHTHTPVAISSANSLEHSTLIVQIQVTNPVERKEDANLWDFRTCNKE</sequence>
<reference evidence="1" key="1">
    <citation type="submission" date="2012-04" db="EMBL/GenBank/DDBJ databases">
        <title>The Genome Sequence of Loa loa.</title>
        <authorList>
            <consortium name="The Broad Institute Genome Sequencing Platform"/>
            <consortium name="Broad Institute Genome Sequencing Center for Infectious Disease"/>
            <person name="Nutman T.B."/>
            <person name="Fink D.L."/>
            <person name="Russ C."/>
            <person name="Young S."/>
            <person name="Zeng Q."/>
            <person name="Gargeya S."/>
            <person name="Alvarado L."/>
            <person name="Berlin A."/>
            <person name="Chapman S.B."/>
            <person name="Chen Z."/>
            <person name="Freedman E."/>
            <person name="Gellesch M."/>
            <person name="Goldberg J."/>
            <person name="Griggs A."/>
            <person name="Gujja S."/>
            <person name="Heilman E.R."/>
            <person name="Heiman D."/>
            <person name="Howarth C."/>
            <person name="Mehta T."/>
            <person name="Neiman D."/>
            <person name="Pearson M."/>
            <person name="Roberts A."/>
            <person name="Saif S."/>
            <person name="Shea T."/>
            <person name="Shenoy N."/>
            <person name="Sisk P."/>
            <person name="Stolte C."/>
            <person name="Sykes S."/>
            <person name="White J."/>
            <person name="Yandava C."/>
            <person name="Haas B."/>
            <person name="Henn M.R."/>
            <person name="Nusbaum C."/>
            <person name="Birren B."/>
        </authorList>
    </citation>
    <scope>NUCLEOTIDE SEQUENCE [LARGE SCALE GENOMIC DNA]</scope>
</reference>
<gene>
    <name evidence="1" type="ORF">LOAG_04413</name>
</gene>
<feature type="non-terminal residue" evidence="1">
    <location>
        <position position="87"/>
    </location>
</feature>
<dbReference type="AlphaFoldDB" id="A0A1S0U270"/>
<accession>A0A1S0U270</accession>
<proteinExistence type="predicted"/>
<dbReference type="GeneID" id="9941815"/>
<dbReference type="CTD" id="9941815"/>
<dbReference type="KEGG" id="loa:LOAG_04413"/>
<organism evidence="1">
    <name type="scientific">Loa loa</name>
    <name type="common">Eye worm</name>
    <name type="synonym">Filaria loa</name>
    <dbReference type="NCBI Taxonomy" id="7209"/>
    <lineage>
        <taxon>Eukaryota</taxon>
        <taxon>Metazoa</taxon>
        <taxon>Ecdysozoa</taxon>
        <taxon>Nematoda</taxon>
        <taxon>Chromadorea</taxon>
        <taxon>Rhabditida</taxon>
        <taxon>Spirurina</taxon>
        <taxon>Spiruromorpha</taxon>
        <taxon>Filarioidea</taxon>
        <taxon>Onchocercidae</taxon>
        <taxon>Loa</taxon>
    </lineage>
</organism>
<name>A0A1S0U270_LOALO</name>
<evidence type="ECO:0000313" key="1">
    <source>
        <dbReference type="EMBL" id="EFO24072.2"/>
    </source>
</evidence>
<dbReference type="RefSeq" id="XP_003139998.2">
    <property type="nucleotide sequence ID" value="XM_003139950.2"/>
</dbReference>
<protein>
    <submittedName>
        <fullName evidence="1">Uncharacterized protein</fullName>
    </submittedName>
</protein>